<dbReference type="Gene3D" id="1.10.760.10">
    <property type="entry name" value="Cytochrome c-like domain"/>
    <property type="match status" value="1"/>
</dbReference>
<reference evidence="6 7" key="1">
    <citation type="submission" date="2018-06" db="EMBL/GenBank/DDBJ databases">
        <title>Chryseolinea flavus sp. nov., a member of the phylum Bacteroidetes isolated from soil.</title>
        <authorList>
            <person name="Li Y."/>
            <person name="Wang J."/>
        </authorList>
    </citation>
    <scope>NUCLEOTIDE SEQUENCE [LARGE SCALE GENOMIC DNA]</scope>
    <source>
        <strain evidence="6 7">SDU1-6</strain>
    </source>
</reference>
<dbReference type="InterPro" id="IPR036909">
    <property type="entry name" value="Cyt_c-like_dom_sf"/>
</dbReference>
<keyword evidence="1 4" id="KW-0349">Heme</keyword>
<dbReference type="GO" id="GO:0009055">
    <property type="term" value="F:electron transfer activity"/>
    <property type="evidence" value="ECO:0007669"/>
    <property type="project" value="InterPro"/>
</dbReference>
<dbReference type="PANTHER" id="PTHR30600">
    <property type="entry name" value="CYTOCHROME C PEROXIDASE-RELATED"/>
    <property type="match status" value="1"/>
</dbReference>
<gene>
    <name evidence="6" type="ORF">DQQ10_06470</name>
</gene>
<dbReference type="GO" id="GO:0004130">
    <property type="term" value="F:cytochrome-c peroxidase activity"/>
    <property type="evidence" value="ECO:0007669"/>
    <property type="project" value="TreeGrafter"/>
</dbReference>
<evidence type="ECO:0000313" key="6">
    <source>
        <dbReference type="EMBL" id="RAW02181.1"/>
    </source>
</evidence>
<comment type="caution">
    <text evidence="6">The sequence shown here is derived from an EMBL/GenBank/DDBJ whole genome shotgun (WGS) entry which is preliminary data.</text>
</comment>
<dbReference type="InterPro" id="IPR009056">
    <property type="entry name" value="Cyt_c-like_dom"/>
</dbReference>
<protein>
    <recommendedName>
        <fullName evidence="5">Cytochrome c domain-containing protein</fullName>
    </recommendedName>
</protein>
<evidence type="ECO:0000259" key="5">
    <source>
        <dbReference type="PROSITE" id="PS51007"/>
    </source>
</evidence>
<dbReference type="Proteomes" id="UP000251889">
    <property type="component" value="Unassembled WGS sequence"/>
</dbReference>
<evidence type="ECO:0000256" key="1">
    <source>
        <dbReference type="ARBA" id="ARBA00022617"/>
    </source>
</evidence>
<sequence>MFCGIIIICIFFSFTANLFTIPKTWDVDALKAHSLPPPDTTAFVDYAPESYYDSIPTHVIYKTFPVYLREYERKGYLDSLRNLKPEIAFDETQFKTQADWIRAGEMVFNWPVAYTVVKDSISSLTAQDFKGQTRKITDDGRYPFNRYVILENGTLLKGSLSCASCHTRVMPDGKVIQGAQGNIFNNSRFAQAVRSGRVPFASIVDGTQKLYFTPWAPSTHQMTPATSDEFADALELASNGVAHRQGGSFERALKIPSLFGVKDLKYLDHTGQMINNGPADLMRYAALNQGADMLTSYNGFVPAGIDGHTKRPGSAEWKHPFGYAAKRYNDAQLFALTQYIYSLKAPRNPERSSKAVLKKGASIFKREGCVTCHTPPLYTNNKLTPANGFEPPVNHFKKYDIFNVSVGTDSTSTLYTRRGTGYYKIPSLRNIWMHDAFFHHGELSTLEDVFNPVRLNRQVRPVKGHPFGLSLSEEDKTALIAFLKSL</sequence>
<name>A0A364Y7E1_9BACT</name>
<keyword evidence="2 4" id="KW-0479">Metal-binding</keyword>
<dbReference type="SUPFAM" id="SSF46626">
    <property type="entry name" value="Cytochrome c"/>
    <property type="match status" value="1"/>
</dbReference>
<dbReference type="PROSITE" id="PS51007">
    <property type="entry name" value="CYTC"/>
    <property type="match status" value="1"/>
</dbReference>
<keyword evidence="7" id="KW-1185">Reference proteome</keyword>
<dbReference type="GO" id="GO:0020037">
    <property type="term" value="F:heme binding"/>
    <property type="evidence" value="ECO:0007669"/>
    <property type="project" value="InterPro"/>
</dbReference>
<evidence type="ECO:0000256" key="4">
    <source>
        <dbReference type="PROSITE-ProRule" id="PRU00433"/>
    </source>
</evidence>
<accession>A0A364Y7E1</accession>
<dbReference type="AlphaFoldDB" id="A0A364Y7E1"/>
<keyword evidence="3 4" id="KW-0408">Iron</keyword>
<organism evidence="6 7">
    <name type="scientific">Pseudochryseolinea flava</name>
    <dbReference type="NCBI Taxonomy" id="2059302"/>
    <lineage>
        <taxon>Bacteria</taxon>
        <taxon>Pseudomonadati</taxon>
        <taxon>Bacteroidota</taxon>
        <taxon>Cytophagia</taxon>
        <taxon>Cytophagales</taxon>
        <taxon>Fulvivirgaceae</taxon>
        <taxon>Pseudochryseolinea</taxon>
    </lineage>
</organism>
<evidence type="ECO:0000313" key="7">
    <source>
        <dbReference type="Proteomes" id="UP000251889"/>
    </source>
</evidence>
<dbReference type="EMBL" id="QMFY01000002">
    <property type="protein sequence ID" value="RAW02181.1"/>
    <property type="molecule type" value="Genomic_DNA"/>
</dbReference>
<evidence type="ECO:0000256" key="3">
    <source>
        <dbReference type="ARBA" id="ARBA00023004"/>
    </source>
</evidence>
<dbReference type="PANTHER" id="PTHR30600:SF9">
    <property type="entry name" value="BLR7738 PROTEIN"/>
    <property type="match status" value="1"/>
</dbReference>
<dbReference type="InterPro" id="IPR051395">
    <property type="entry name" value="Cytochrome_c_Peroxidase/MauG"/>
</dbReference>
<feature type="domain" description="Cytochrome c" evidence="5">
    <location>
        <begin position="355"/>
        <end position="486"/>
    </location>
</feature>
<proteinExistence type="predicted"/>
<dbReference type="GO" id="GO:0046872">
    <property type="term" value="F:metal ion binding"/>
    <property type="evidence" value="ECO:0007669"/>
    <property type="project" value="UniProtKB-KW"/>
</dbReference>
<evidence type="ECO:0000256" key="2">
    <source>
        <dbReference type="ARBA" id="ARBA00022723"/>
    </source>
</evidence>